<keyword evidence="2" id="KW-1185">Reference proteome</keyword>
<dbReference type="InterPro" id="IPR047057">
    <property type="entry name" value="MerR_fam"/>
</dbReference>
<dbReference type="GO" id="GO:0003700">
    <property type="term" value="F:DNA-binding transcription factor activity"/>
    <property type="evidence" value="ECO:0007669"/>
    <property type="project" value="InterPro"/>
</dbReference>
<dbReference type="Gene3D" id="1.10.1660.10">
    <property type="match status" value="1"/>
</dbReference>
<dbReference type="InterPro" id="IPR000551">
    <property type="entry name" value="MerR-type_HTH_dom"/>
</dbReference>
<protein>
    <submittedName>
        <fullName evidence="1">MerR family transcriptional regulator</fullName>
    </submittedName>
</protein>
<proteinExistence type="predicted"/>
<dbReference type="PANTHER" id="PTHR30204">
    <property type="entry name" value="REDOX-CYCLING DRUG-SENSING TRANSCRIPTIONAL ACTIVATOR SOXR"/>
    <property type="match status" value="1"/>
</dbReference>
<dbReference type="PROSITE" id="PS50937">
    <property type="entry name" value="HTH_MERR_2"/>
    <property type="match status" value="1"/>
</dbReference>
<dbReference type="PANTHER" id="PTHR30204:SF98">
    <property type="entry name" value="HTH-TYPE TRANSCRIPTIONAL REGULATOR ADHR"/>
    <property type="match status" value="1"/>
</dbReference>
<accession>A0A402D4J4</accession>
<dbReference type="KEGG" id="ccot:CCAX7_12170"/>
<reference evidence="1 2" key="1">
    <citation type="journal article" date="2019" name="Int. J. Syst. Evol. Microbiol.">
        <title>Capsulimonas corticalis gen. nov., sp. nov., an aerobic capsulated bacterium, of a novel bacterial order, Capsulimonadales ord. nov., of the class Armatimonadia of the phylum Armatimonadetes.</title>
        <authorList>
            <person name="Li J."/>
            <person name="Kudo C."/>
            <person name="Tonouchi A."/>
        </authorList>
    </citation>
    <scope>NUCLEOTIDE SEQUENCE [LARGE SCALE GENOMIC DNA]</scope>
    <source>
        <strain evidence="1 2">AX-7</strain>
    </source>
</reference>
<dbReference type="GO" id="GO:0003677">
    <property type="term" value="F:DNA binding"/>
    <property type="evidence" value="ECO:0007669"/>
    <property type="project" value="InterPro"/>
</dbReference>
<dbReference type="Proteomes" id="UP000287394">
    <property type="component" value="Chromosome"/>
</dbReference>
<evidence type="ECO:0000313" key="2">
    <source>
        <dbReference type="Proteomes" id="UP000287394"/>
    </source>
</evidence>
<dbReference type="CDD" id="cd01109">
    <property type="entry name" value="HTH_YyaN"/>
    <property type="match status" value="1"/>
</dbReference>
<dbReference type="AlphaFoldDB" id="A0A402D4J4"/>
<dbReference type="InterPro" id="IPR009061">
    <property type="entry name" value="DNA-bd_dom_put_sf"/>
</dbReference>
<dbReference type="EMBL" id="AP025739">
    <property type="protein sequence ID" value="BDI29166.1"/>
    <property type="molecule type" value="Genomic_DNA"/>
</dbReference>
<dbReference type="FunCoup" id="A0A402D4J4">
    <property type="interactions" value="51"/>
</dbReference>
<name>A0A402D4J4_9BACT</name>
<dbReference type="Pfam" id="PF13411">
    <property type="entry name" value="MerR_1"/>
    <property type="match status" value="1"/>
</dbReference>
<organism evidence="1 2">
    <name type="scientific">Capsulimonas corticalis</name>
    <dbReference type="NCBI Taxonomy" id="2219043"/>
    <lineage>
        <taxon>Bacteria</taxon>
        <taxon>Bacillati</taxon>
        <taxon>Armatimonadota</taxon>
        <taxon>Armatimonadia</taxon>
        <taxon>Capsulimonadales</taxon>
        <taxon>Capsulimonadaceae</taxon>
        <taxon>Capsulimonas</taxon>
    </lineage>
</organism>
<gene>
    <name evidence="1" type="ORF">CCAX7_12170</name>
</gene>
<evidence type="ECO:0000313" key="1">
    <source>
        <dbReference type="EMBL" id="BDI29166.1"/>
    </source>
</evidence>
<sequence>MVDTLMQTKIEPAARDGVGLTVQEVARQSGLSTHTLRYYERIGLLAPIPRDHSSGHRRYSPDTIDLVNNLACLRAAGMSIDDMRRFLQLRRQGNIVAGEQKKLFEAHEAALAREMEQMKIRMEYVAGKVAYWAAVEAGDAAMAREIAAANQCRAQKFKKRNGGL</sequence>
<dbReference type="SUPFAM" id="SSF46955">
    <property type="entry name" value="Putative DNA-binding domain"/>
    <property type="match status" value="1"/>
</dbReference>
<dbReference type="SMART" id="SM00422">
    <property type="entry name" value="HTH_MERR"/>
    <property type="match status" value="1"/>
</dbReference>